<dbReference type="Gene3D" id="3.50.50.60">
    <property type="entry name" value="FAD/NAD(P)-binding domain"/>
    <property type="match status" value="2"/>
</dbReference>
<accession>A0A2N3N123</accession>
<dbReference type="EMBL" id="NLAX01001036">
    <property type="protein sequence ID" value="PKS06129.1"/>
    <property type="molecule type" value="Genomic_DNA"/>
</dbReference>
<dbReference type="Pfam" id="PF01494">
    <property type="entry name" value="FAD_binding_3"/>
    <property type="match status" value="2"/>
</dbReference>
<dbReference type="GO" id="GO:0008688">
    <property type="term" value="F:3-(3-hydroxyphenyl)propionate hydroxylase activity"/>
    <property type="evidence" value="ECO:0007669"/>
    <property type="project" value="TreeGrafter"/>
</dbReference>
<feature type="domain" description="FAD-binding" evidence="4">
    <location>
        <begin position="3"/>
        <end position="180"/>
    </location>
</feature>
<dbReference type="InterPro" id="IPR002938">
    <property type="entry name" value="FAD-bd"/>
</dbReference>
<protein>
    <recommendedName>
        <fullName evidence="4">FAD-binding domain-containing protein</fullName>
    </recommendedName>
</protein>
<evidence type="ECO:0000256" key="3">
    <source>
        <dbReference type="ARBA" id="ARBA00023002"/>
    </source>
</evidence>
<name>A0A2N3N123_9PEZI</name>
<comment type="caution">
    <text evidence="5">The sequence shown here is derived from an EMBL/GenBank/DDBJ whole genome shotgun (WGS) entry which is preliminary data.</text>
</comment>
<feature type="domain" description="FAD-binding" evidence="4">
    <location>
        <begin position="309"/>
        <end position="396"/>
    </location>
</feature>
<dbReference type="InterPro" id="IPR036188">
    <property type="entry name" value="FAD/NAD-bd_sf"/>
</dbReference>
<dbReference type="GO" id="GO:0019622">
    <property type="term" value="P:3-(3-hydroxy)phenylpropionate catabolic process"/>
    <property type="evidence" value="ECO:0007669"/>
    <property type="project" value="TreeGrafter"/>
</dbReference>
<dbReference type="OrthoDB" id="2096480at2759"/>
<dbReference type="InParanoid" id="A0A2N3N123"/>
<organism evidence="5 6">
    <name type="scientific">Lomentospora prolificans</name>
    <dbReference type="NCBI Taxonomy" id="41688"/>
    <lineage>
        <taxon>Eukaryota</taxon>
        <taxon>Fungi</taxon>
        <taxon>Dikarya</taxon>
        <taxon>Ascomycota</taxon>
        <taxon>Pezizomycotina</taxon>
        <taxon>Sordariomycetes</taxon>
        <taxon>Hypocreomycetidae</taxon>
        <taxon>Microascales</taxon>
        <taxon>Microascaceae</taxon>
        <taxon>Lomentospora</taxon>
    </lineage>
</organism>
<evidence type="ECO:0000313" key="6">
    <source>
        <dbReference type="Proteomes" id="UP000233524"/>
    </source>
</evidence>
<dbReference type="AlphaFoldDB" id="A0A2N3N123"/>
<evidence type="ECO:0000313" key="5">
    <source>
        <dbReference type="EMBL" id="PKS06129.1"/>
    </source>
</evidence>
<evidence type="ECO:0000259" key="4">
    <source>
        <dbReference type="Pfam" id="PF01494"/>
    </source>
</evidence>
<dbReference type="Proteomes" id="UP000233524">
    <property type="component" value="Unassembled WGS sequence"/>
</dbReference>
<reference evidence="5 6" key="1">
    <citation type="journal article" date="2017" name="G3 (Bethesda)">
        <title>First Draft Genome Sequence of the Pathogenic Fungus Lomentospora prolificans (Formerly Scedosporium prolificans).</title>
        <authorList>
            <person name="Luo R."/>
            <person name="Zimin A."/>
            <person name="Workman R."/>
            <person name="Fan Y."/>
            <person name="Pertea G."/>
            <person name="Grossman N."/>
            <person name="Wear M.P."/>
            <person name="Jia B."/>
            <person name="Miller H."/>
            <person name="Casadevall A."/>
            <person name="Timp W."/>
            <person name="Zhang S.X."/>
            <person name="Salzberg S.L."/>
        </authorList>
    </citation>
    <scope>NUCLEOTIDE SEQUENCE [LARGE SCALE GENOMIC DNA]</scope>
    <source>
        <strain evidence="5 6">JHH-5317</strain>
    </source>
</reference>
<dbReference type="GO" id="GO:0071949">
    <property type="term" value="F:FAD binding"/>
    <property type="evidence" value="ECO:0007669"/>
    <property type="project" value="InterPro"/>
</dbReference>
<dbReference type="PANTHER" id="PTHR43476">
    <property type="entry name" value="3-(3-HYDROXY-PHENYL)PROPIONATE/3-HYDROXYCINNAMIC ACID HYDROXYLASE"/>
    <property type="match status" value="1"/>
</dbReference>
<dbReference type="PRINTS" id="PR00420">
    <property type="entry name" value="RNGMNOXGNASE"/>
</dbReference>
<dbReference type="VEuPathDB" id="FungiDB:jhhlp_007446"/>
<dbReference type="PANTHER" id="PTHR43476:SF3">
    <property type="entry name" value="FAD-BINDING MONOOXYGENASE"/>
    <property type="match status" value="1"/>
</dbReference>
<evidence type="ECO:0000256" key="2">
    <source>
        <dbReference type="ARBA" id="ARBA00022827"/>
    </source>
</evidence>
<keyword evidence="2" id="KW-0274">FAD</keyword>
<dbReference type="SUPFAM" id="SSF51905">
    <property type="entry name" value="FAD/NAD(P)-binding domain"/>
    <property type="match status" value="1"/>
</dbReference>
<evidence type="ECO:0000256" key="1">
    <source>
        <dbReference type="ARBA" id="ARBA00022630"/>
    </source>
</evidence>
<keyword evidence="1" id="KW-0285">Flavoprotein</keyword>
<gene>
    <name evidence="5" type="ORF">jhhlp_007446</name>
</gene>
<keyword evidence="6" id="KW-1185">Reference proteome</keyword>
<sequence>MEETTVVIVGAGPSGLALGALLGRMNVKVIILEKDTEVCEDPRGIVVNGDAVRISYQIGIGEGLTKRIGKDIGILNFHRGNFRVAPFMTFDITVDWAQQSVSNNVTQFQPNYEREIRALLREFPTCELRTGCEVVAREERDDHSIIEYLDRKGSRRQISTTWLIGADGKRGVVRKKFLEPEGIKQIDSDWKYVGTWVAANLKITTPTPKSHPDFPLWNLGYTPDQVHDAFWPSGFHFCNDSARPSVSGRFGPPGSGYWRHEYSVEPGDNLDDVHGHFWSLFAPWMVIPGSKFSRALRKVSVEFPRDCIEVVRCRPFTFATKIVNQWFSGRTMLIGDAAHVFPPFGGQGIATGIRDAQGLGWRLAMMSRMRLSAKVQQKILTGWSQERRHGWQAAMRATKLNGSIVNQRSVVGGLIYRTLMRLLWWLPGIAHYRTNMAFKDKLVFNHESCPDGLFLGGAHGGRKIAQVWVRQPGEAPILSDAAFMRDLSHFSLLVLVRNSDDVDPAELMELLVEANLPDNILTMDDVTYYHINPHRQGLTTSTKLGGEIYHPCTAEELVEEGINPIRGYSHTAVEDRLPRSVRFVLLRPDFFIHSAALNTTQLSRNLREVRDYFQ</sequence>
<dbReference type="InterPro" id="IPR050631">
    <property type="entry name" value="PheA/TfdB_FAD_monoxygenase"/>
</dbReference>
<dbReference type="STRING" id="41688.A0A2N3N123"/>
<proteinExistence type="predicted"/>
<keyword evidence="3" id="KW-0560">Oxidoreductase</keyword>